<feature type="compositionally biased region" description="Polar residues" evidence="1">
    <location>
        <begin position="296"/>
        <end position="335"/>
    </location>
</feature>
<feature type="compositionally biased region" description="Low complexity" evidence="1">
    <location>
        <begin position="341"/>
        <end position="354"/>
    </location>
</feature>
<protein>
    <submittedName>
        <fullName evidence="2">Uncharacterized protein</fullName>
    </submittedName>
</protein>
<comment type="caution">
    <text evidence="2">The sequence shown here is derived from an EMBL/GenBank/DDBJ whole genome shotgun (WGS) entry which is preliminary data.</text>
</comment>
<dbReference type="EMBL" id="LSMT01000919">
    <property type="protein sequence ID" value="PFX13673.1"/>
    <property type="molecule type" value="Genomic_DNA"/>
</dbReference>
<sequence length="529" mass="59361">MHSNTSYNTYTVENAESYHEVFKVLDSLGMADLKVTFQEHCIQDQTLHYVETEDELKQLLREIGIPLGRCIPIMKSWRKRYSSQETVRSKDKVSTAENYSQTSIVTMDASIQTEDILISAADYNKILNSELNTQLAELNNQQELLNHYAALASGEFNLKLTEAQSGTFTSGQVPSSYGTQSLDPYTAQLWSNLNQYQDQYNMCGGFLQGSTANVAGGVIPDSNGGEASSVRYNQNMSDVNHVMVPSPPSPVPSQDMGQYQRVTANVSNRKDVVDEREDQAIEQSLKDFETMEMESQHSYASAVNSETADLSQDSQHSYGSNTEQHSSYYMQSSQRMPLPYTSRSSVRSTQTTSRPVPSEKSDSSRFAKCDDISLDSGTTRLPSSIQSVGPQTLQGYLDSLPESNEYKEAMKSKNPKKGWKPIDGKHIQSGKKVAFKPVYWDKEGRMRHGVAVRGSDKSEECWRHVEGKAPAGCTFAHSRLGDTLQFVCVKCSYERNPYDWCSDKTKHKQYIFNLGPYRNLEGGVWKKIS</sequence>
<keyword evidence="3" id="KW-1185">Reference proteome</keyword>
<evidence type="ECO:0000256" key="1">
    <source>
        <dbReference type="SAM" id="MobiDB-lite"/>
    </source>
</evidence>
<feature type="region of interest" description="Disordered" evidence="1">
    <location>
        <begin position="291"/>
        <end position="397"/>
    </location>
</feature>
<name>A0A2B4RA34_STYPI</name>
<feature type="compositionally biased region" description="Basic and acidic residues" evidence="1">
    <location>
        <begin position="357"/>
        <end position="371"/>
    </location>
</feature>
<evidence type="ECO:0000313" key="3">
    <source>
        <dbReference type="Proteomes" id="UP000225706"/>
    </source>
</evidence>
<dbReference type="Proteomes" id="UP000225706">
    <property type="component" value="Unassembled WGS sequence"/>
</dbReference>
<dbReference type="AlphaFoldDB" id="A0A2B4RA34"/>
<organism evidence="2 3">
    <name type="scientific">Stylophora pistillata</name>
    <name type="common">Smooth cauliflower coral</name>
    <dbReference type="NCBI Taxonomy" id="50429"/>
    <lineage>
        <taxon>Eukaryota</taxon>
        <taxon>Metazoa</taxon>
        <taxon>Cnidaria</taxon>
        <taxon>Anthozoa</taxon>
        <taxon>Hexacorallia</taxon>
        <taxon>Scleractinia</taxon>
        <taxon>Astrocoeniina</taxon>
        <taxon>Pocilloporidae</taxon>
        <taxon>Stylophora</taxon>
    </lineage>
</organism>
<dbReference type="OrthoDB" id="5984240at2759"/>
<accession>A0A2B4RA34</accession>
<feature type="compositionally biased region" description="Polar residues" evidence="1">
    <location>
        <begin position="375"/>
        <end position="394"/>
    </location>
</feature>
<reference evidence="3" key="1">
    <citation type="journal article" date="2017" name="bioRxiv">
        <title>Comparative analysis of the genomes of Stylophora pistillata and Acropora digitifera provides evidence for extensive differences between species of corals.</title>
        <authorList>
            <person name="Voolstra C.R."/>
            <person name="Li Y."/>
            <person name="Liew Y.J."/>
            <person name="Baumgarten S."/>
            <person name="Zoccola D."/>
            <person name="Flot J.-F."/>
            <person name="Tambutte S."/>
            <person name="Allemand D."/>
            <person name="Aranda M."/>
        </authorList>
    </citation>
    <scope>NUCLEOTIDE SEQUENCE [LARGE SCALE GENOMIC DNA]</scope>
</reference>
<gene>
    <name evidence="2" type="ORF">AWC38_SpisGene22224</name>
</gene>
<proteinExistence type="predicted"/>
<evidence type="ECO:0000313" key="2">
    <source>
        <dbReference type="EMBL" id="PFX13673.1"/>
    </source>
</evidence>